<gene>
    <name evidence="10" type="primary">potA_3</name>
    <name evidence="10" type="ORF">LAL4801_02364</name>
</gene>
<feature type="domain" description="ABC transporter" evidence="9">
    <location>
        <begin position="3"/>
        <end position="235"/>
    </location>
</feature>
<dbReference type="PANTHER" id="PTHR43875">
    <property type="entry name" value="MALTODEXTRIN IMPORT ATP-BINDING PROTEIN MSMX"/>
    <property type="match status" value="1"/>
</dbReference>
<dbReference type="InterPro" id="IPR027417">
    <property type="entry name" value="P-loop_NTPase"/>
</dbReference>
<dbReference type="InterPro" id="IPR013611">
    <property type="entry name" value="Transp-assoc_OB_typ2"/>
</dbReference>
<keyword evidence="4" id="KW-1003">Cell membrane</keyword>
<dbReference type="InterPro" id="IPR017871">
    <property type="entry name" value="ABC_transporter-like_CS"/>
</dbReference>
<evidence type="ECO:0000256" key="4">
    <source>
        <dbReference type="ARBA" id="ARBA00022475"/>
    </source>
</evidence>
<keyword evidence="11" id="KW-1185">Reference proteome</keyword>
<keyword evidence="3" id="KW-0813">Transport</keyword>
<dbReference type="FunFam" id="3.40.50.300:FF:000042">
    <property type="entry name" value="Maltose/maltodextrin ABC transporter, ATP-binding protein"/>
    <property type="match status" value="1"/>
</dbReference>
<accession>A0A0M6Y1D3</accession>
<dbReference type="AlphaFoldDB" id="A0A0M6Y1D3"/>
<dbReference type="Pfam" id="PF00005">
    <property type="entry name" value="ABC_tran"/>
    <property type="match status" value="1"/>
</dbReference>
<evidence type="ECO:0000256" key="7">
    <source>
        <dbReference type="ARBA" id="ARBA00022967"/>
    </source>
</evidence>
<dbReference type="OrthoDB" id="9802264at2"/>
<dbReference type="InterPro" id="IPR003593">
    <property type="entry name" value="AAA+_ATPase"/>
</dbReference>
<keyword evidence="8" id="KW-0472">Membrane</keyword>
<dbReference type="GO" id="GO:0055052">
    <property type="term" value="C:ATP-binding cassette (ABC) transporter complex, substrate-binding subunit-containing"/>
    <property type="evidence" value="ECO:0007669"/>
    <property type="project" value="TreeGrafter"/>
</dbReference>
<dbReference type="Pfam" id="PF08402">
    <property type="entry name" value="TOBE_2"/>
    <property type="match status" value="1"/>
</dbReference>
<evidence type="ECO:0000259" key="9">
    <source>
        <dbReference type="PROSITE" id="PS50893"/>
    </source>
</evidence>
<protein>
    <submittedName>
        <fullName evidence="10">Spermidine/putrescine import ATP-binding protein PotA</fullName>
        <ecNumber evidence="10">3.6.3.31</ecNumber>
    </submittedName>
</protein>
<evidence type="ECO:0000256" key="5">
    <source>
        <dbReference type="ARBA" id="ARBA00022741"/>
    </source>
</evidence>
<dbReference type="STRING" id="187304.B0E33_17650"/>
<dbReference type="SUPFAM" id="SSF52540">
    <property type="entry name" value="P-loop containing nucleoside triphosphate hydrolases"/>
    <property type="match status" value="1"/>
</dbReference>
<dbReference type="InterPro" id="IPR008995">
    <property type="entry name" value="Mo/tungstate-bd_C_term_dom"/>
</dbReference>
<keyword evidence="7" id="KW-1278">Translocase</keyword>
<proteinExistence type="inferred from homology"/>
<keyword evidence="10" id="KW-0378">Hydrolase</keyword>
<dbReference type="PROSITE" id="PS50893">
    <property type="entry name" value="ABC_TRANSPORTER_2"/>
    <property type="match status" value="1"/>
</dbReference>
<dbReference type="PANTHER" id="PTHR43875:SF15">
    <property type="entry name" value="TREHALOSE IMPORT ATP-BINDING PROTEIN SUGC"/>
    <property type="match status" value="1"/>
</dbReference>
<dbReference type="GO" id="GO:0005524">
    <property type="term" value="F:ATP binding"/>
    <property type="evidence" value="ECO:0007669"/>
    <property type="project" value="UniProtKB-KW"/>
</dbReference>
<keyword evidence="5" id="KW-0547">Nucleotide-binding</keyword>
<dbReference type="Proteomes" id="UP000048926">
    <property type="component" value="Unassembled WGS sequence"/>
</dbReference>
<dbReference type="SMART" id="SM00382">
    <property type="entry name" value="AAA"/>
    <property type="match status" value="1"/>
</dbReference>
<dbReference type="GO" id="GO:0016887">
    <property type="term" value="F:ATP hydrolysis activity"/>
    <property type="evidence" value="ECO:0007669"/>
    <property type="project" value="InterPro"/>
</dbReference>
<dbReference type="InterPro" id="IPR047641">
    <property type="entry name" value="ABC_transpr_MalK/UgpC-like"/>
</dbReference>
<dbReference type="PROSITE" id="PS00211">
    <property type="entry name" value="ABC_TRANSPORTER_1"/>
    <property type="match status" value="1"/>
</dbReference>
<dbReference type="EMBL" id="CXST01000001">
    <property type="protein sequence ID" value="CTQ43922.1"/>
    <property type="molecule type" value="Genomic_DNA"/>
</dbReference>
<dbReference type="EC" id="3.6.3.31" evidence="10"/>
<dbReference type="SUPFAM" id="SSF50331">
    <property type="entry name" value="MOP-like"/>
    <property type="match status" value="1"/>
</dbReference>
<reference evidence="11" key="1">
    <citation type="submission" date="2015-07" db="EMBL/GenBank/DDBJ databases">
        <authorList>
            <person name="Rodrigo-Torres Lidia"/>
            <person name="Arahal R.David."/>
        </authorList>
    </citation>
    <scope>NUCLEOTIDE SEQUENCE [LARGE SCALE GENOMIC DNA]</scope>
    <source>
        <strain evidence="11">CECT 4801</strain>
    </source>
</reference>
<evidence type="ECO:0000313" key="10">
    <source>
        <dbReference type="EMBL" id="CTQ43922.1"/>
    </source>
</evidence>
<evidence type="ECO:0000256" key="6">
    <source>
        <dbReference type="ARBA" id="ARBA00022840"/>
    </source>
</evidence>
<organism evidence="10 11">
    <name type="scientific">Roseibium aggregatum</name>
    <dbReference type="NCBI Taxonomy" id="187304"/>
    <lineage>
        <taxon>Bacteria</taxon>
        <taxon>Pseudomonadati</taxon>
        <taxon>Pseudomonadota</taxon>
        <taxon>Alphaproteobacteria</taxon>
        <taxon>Hyphomicrobiales</taxon>
        <taxon>Stappiaceae</taxon>
        <taxon>Roseibium</taxon>
    </lineage>
</organism>
<dbReference type="RefSeq" id="WP_055656778.1">
    <property type="nucleotide sequence ID" value="NZ_CXST01000001.1"/>
</dbReference>
<evidence type="ECO:0000256" key="1">
    <source>
        <dbReference type="ARBA" id="ARBA00004417"/>
    </source>
</evidence>
<sequence length="347" mass="37246">MTLTIENAAKTFADGTRALCPTNLTVGPGEILSLLGPSGCGKTTLLRIIAGLERPDAGSRIRFDETDVTGLAVEHRNVGMVFQSYALFPNMSVRANVGYGLKVRKVPAAERRQRVDEVLSLCRLTDYADRPTHALSGGQRQRVALARAVAPRPRILLLDEPLSALDAALRDNLRDELAAMLRQFRITAVFVTHDQSEAMAIADRIAVMSSGTMLQVGRPEELYHTPANAFVARFIGNAMPLTGHMENDVLQLPGGQLKLPAGAAGKTAYIRSENVRLDQAGSLSGTVETVTFSGGHFRLAVGGVLPDAGLLYLQHPGRTAPETGSTVRLTIDPSDLIFLADQTSTHS</sequence>
<name>A0A0M6Y1D3_9HYPH</name>
<evidence type="ECO:0000256" key="3">
    <source>
        <dbReference type="ARBA" id="ARBA00022448"/>
    </source>
</evidence>
<evidence type="ECO:0000313" key="11">
    <source>
        <dbReference type="Proteomes" id="UP000048926"/>
    </source>
</evidence>
<keyword evidence="6 10" id="KW-0067">ATP-binding</keyword>
<evidence type="ECO:0000256" key="2">
    <source>
        <dbReference type="ARBA" id="ARBA00005417"/>
    </source>
</evidence>
<comment type="subcellular location">
    <subcellularLocation>
        <location evidence="1">Cell inner membrane</location>
        <topology evidence="1">Peripheral membrane protein</topology>
    </subcellularLocation>
</comment>
<dbReference type="InterPro" id="IPR003439">
    <property type="entry name" value="ABC_transporter-like_ATP-bd"/>
</dbReference>
<evidence type="ECO:0000256" key="8">
    <source>
        <dbReference type="ARBA" id="ARBA00023136"/>
    </source>
</evidence>
<dbReference type="Gene3D" id="3.40.50.300">
    <property type="entry name" value="P-loop containing nucleotide triphosphate hydrolases"/>
    <property type="match status" value="1"/>
</dbReference>
<comment type="similarity">
    <text evidence="2">Belongs to the ABC transporter superfamily.</text>
</comment>
<dbReference type="GO" id="GO:0140359">
    <property type="term" value="F:ABC-type transporter activity"/>
    <property type="evidence" value="ECO:0007669"/>
    <property type="project" value="UniProtKB-ARBA"/>
</dbReference>